<keyword evidence="2" id="KW-1185">Reference proteome</keyword>
<comment type="caution">
    <text evidence="1">The sequence shown here is derived from an EMBL/GenBank/DDBJ whole genome shotgun (WGS) entry which is preliminary data.</text>
</comment>
<accession>A0ABQ9WPJ8</accession>
<proteinExistence type="predicted"/>
<evidence type="ECO:0000313" key="1">
    <source>
        <dbReference type="EMBL" id="KAK2941400.1"/>
    </source>
</evidence>
<organism evidence="1 2">
    <name type="scientific">Blattamonas nauphoetae</name>
    <dbReference type="NCBI Taxonomy" id="2049346"/>
    <lineage>
        <taxon>Eukaryota</taxon>
        <taxon>Metamonada</taxon>
        <taxon>Preaxostyla</taxon>
        <taxon>Oxymonadida</taxon>
        <taxon>Blattamonas</taxon>
    </lineage>
</organism>
<name>A0ABQ9WPJ8_9EUKA</name>
<dbReference type="Proteomes" id="UP001281761">
    <property type="component" value="Unassembled WGS sequence"/>
</dbReference>
<gene>
    <name evidence="1" type="ORF">BLNAU_23683</name>
</gene>
<reference evidence="1 2" key="1">
    <citation type="journal article" date="2022" name="bioRxiv">
        <title>Genomics of Preaxostyla Flagellates Illuminates Evolutionary Transitions and the Path Towards Mitochondrial Loss.</title>
        <authorList>
            <person name="Novak L.V.F."/>
            <person name="Treitli S.C."/>
            <person name="Pyrih J."/>
            <person name="Halakuc P."/>
            <person name="Pipaliya S.V."/>
            <person name="Vacek V."/>
            <person name="Brzon O."/>
            <person name="Soukal P."/>
            <person name="Eme L."/>
            <person name="Dacks J.B."/>
            <person name="Karnkowska A."/>
            <person name="Elias M."/>
            <person name="Hampl V."/>
        </authorList>
    </citation>
    <scope>NUCLEOTIDE SEQUENCE [LARGE SCALE GENOMIC DNA]</scope>
    <source>
        <strain evidence="1">NAU3</strain>
        <tissue evidence="1">Gut</tissue>
    </source>
</reference>
<sequence length="83" mass="9365">MDNTTLRGQRGRGKRRGCCDDAVQRQTFLDLNAAVSYAGQHTKIFRTCLSFEQNRHSAVADWKDKKDEPRVKGERVGCGPILV</sequence>
<evidence type="ECO:0000313" key="2">
    <source>
        <dbReference type="Proteomes" id="UP001281761"/>
    </source>
</evidence>
<protein>
    <submittedName>
        <fullName evidence="1">Uncharacterized protein</fullName>
    </submittedName>
</protein>
<dbReference type="EMBL" id="JARBJD010000505">
    <property type="protein sequence ID" value="KAK2941400.1"/>
    <property type="molecule type" value="Genomic_DNA"/>
</dbReference>